<keyword evidence="2" id="KW-1185">Reference proteome</keyword>
<organism evidence="1 2">
    <name type="scientific">Hoeflea phototrophica (strain DSM 17068 / NCIMB 14078 / DFL-43)</name>
    <dbReference type="NCBI Taxonomy" id="411684"/>
    <lineage>
        <taxon>Bacteria</taxon>
        <taxon>Pseudomonadati</taxon>
        <taxon>Pseudomonadota</taxon>
        <taxon>Alphaproteobacteria</taxon>
        <taxon>Hyphomicrobiales</taxon>
        <taxon>Rhizobiaceae</taxon>
        <taxon>Hoeflea</taxon>
    </lineage>
</organism>
<evidence type="ECO:0000313" key="2">
    <source>
        <dbReference type="Proteomes" id="UP000004291"/>
    </source>
</evidence>
<accession>A9D3V7</accession>
<dbReference type="HOGENOM" id="CLU_1213486_0_0_5"/>
<gene>
    <name evidence="1" type="ORF">HPDFL43_04855</name>
</gene>
<dbReference type="Proteomes" id="UP000004291">
    <property type="component" value="Chromosome"/>
</dbReference>
<name>A9D3V7_HOEPD</name>
<dbReference type="eggNOG" id="ENOG5032YJ6">
    <property type="taxonomic scope" value="Bacteria"/>
</dbReference>
<evidence type="ECO:0000313" key="1">
    <source>
        <dbReference type="EMBL" id="EDQ33754.2"/>
    </source>
</evidence>
<proteinExistence type="predicted"/>
<reference evidence="1 2" key="2">
    <citation type="submission" date="2012-06" db="EMBL/GenBank/DDBJ databases">
        <authorList>
            <person name="Fiebig A."/>
        </authorList>
    </citation>
    <scope>NUCLEOTIDE SEQUENCE [LARGE SCALE GENOMIC DNA]</scope>
    <source>
        <strain evidence="1 2">DFL-43</strain>
    </source>
</reference>
<reference evidence="1 2" key="1">
    <citation type="submission" date="2007-10" db="EMBL/GenBank/DDBJ databases">
        <authorList>
            <person name="Wagner-Dobler I."/>
            <person name="Ferriera S."/>
            <person name="Johnson J."/>
            <person name="Kravitz S."/>
            <person name="Beeson K."/>
            <person name="Sutton G."/>
            <person name="Rogers Y.-H."/>
            <person name="Friedman R."/>
            <person name="Frazier M."/>
            <person name="Venter J.C."/>
        </authorList>
    </citation>
    <scope>NUCLEOTIDE SEQUENCE [LARGE SCALE GENOMIC DNA]</scope>
    <source>
        <strain evidence="1 2">DFL-43</strain>
    </source>
</reference>
<comment type="caution">
    <text evidence="1">The sequence shown here is derived from an EMBL/GenBank/DDBJ whole genome shotgun (WGS) entry which is preliminary data.</text>
</comment>
<protein>
    <submittedName>
        <fullName evidence="1">Uncharacterized protein</fullName>
    </submittedName>
</protein>
<dbReference type="EMBL" id="ABIA03000002">
    <property type="protein sequence ID" value="EDQ33754.2"/>
    <property type="molecule type" value="Genomic_DNA"/>
</dbReference>
<dbReference type="AlphaFoldDB" id="A9D3V7"/>
<sequence length="228" mass="25584">MAAEAVQARLAGVAARRMAEMLDDSSQVVRMEQVRSSIDDVESRLRDELKQVAIFVMHAHETMLLGNANELASGWDINAFYPDAARELEESAKCIAFDRPTAGVFHAMRMLEVGLKALAAHLEIDDPTDPAKRNWGAMLRDIKTKIDEKFDKGSDRREKYERLYASIDAVRNPWRNGSMHVTSFYSGQEALHILRCSLYFLQMLASVTNPSEVEEPEAQEKDGLPIAG</sequence>